<dbReference type="OrthoDB" id="2636156at2"/>
<name>A0A6B8REX6_9BACL</name>
<keyword evidence="2" id="KW-1185">Reference proteome</keyword>
<gene>
    <name evidence="1" type="ORF">EHS13_07455</name>
</gene>
<dbReference type="Proteomes" id="UP000426246">
    <property type="component" value="Chromosome"/>
</dbReference>
<dbReference type="AlphaFoldDB" id="A0A6B8REX6"/>
<accession>A0A6B8REX6</accession>
<dbReference type="RefSeq" id="WP_155699736.1">
    <property type="nucleotide sequence ID" value="NZ_CP034235.1"/>
</dbReference>
<proteinExistence type="predicted"/>
<protein>
    <submittedName>
        <fullName evidence="1">Uncharacterized protein</fullName>
    </submittedName>
</protein>
<reference evidence="2" key="1">
    <citation type="submission" date="2018-11" db="EMBL/GenBank/DDBJ databases">
        <title>Complete genome sequence of Paenibacillus sp. ML311-T8.</title>
        <authorList>
            <person name="Nam Y.-D."/>
            <person name="Kang J."/>
            <person name="Chung W.-H."/>
            <person name="Park Y.S."/>
        </authorList>
    </citation>
    <scope>NUCLEOTIDE SEQUENCE [LARGE SCALE GENOMIC DNA]</scope>
    <source>
        <strain evidence="2">ML311-T8</strain>
    </source>
</reference>
<dbReference type="EMBL" id="CP034235">
    <property type="protein sequence ID" value="QGQ94730.1"/>
    <property type="molecule type" value="Genomic_DNA"/>
</dbReference>
<dbReference type="KEGG" id="ppsc:EHS13_07455"/>
<sequence length="64" mass="6957">MFKSPLGLAAITAALLLGFSPRAREILRKYAVLGTEAILDITDQVKSSSVKIADQLKLENENKV</sequence>
<organism evidence="1 2">
    <name type="scientific">Paenibacillus psychroresistens</name>
    <dbReference type="NCBI Taxonomy" id="1778678"/>
    <lineage>
        <taxon>Bacteria</taxon>
        <taxon>Bacillati</taxon>
        <taxon>Bacillota</taxon>
        <taxon>Bacilli</taxon>
        <taxon>Bacillales</taxon>
        <taxon>Paenibacillaceae</taxon>
        <taxon>Paenibacillus</taxon>
    </lineage>
</organism>
<evidence type="ECO:0000313" key="1">
    <source>
        <dbReference type="EMBL" id="QGQ94730.1"/>
    </source>
</evidence>
<evidence type="ECO:0000313" key="2">
    <source>
        <dbReference type="Proteomes" id="UP000426246"/>
    </source>
</evidence>